<name>M1FFU5_9VIRU</name>
<dbReference type="InterPro" id="IPR001205">
    <property type="entry name" value="RNA-dir_pol_C"/>
</dbReference>
<dbReference type="GO" id="GO:0006351">
    <property type="term" value="P:DNA-templated transcription"/>
    <property type="evidence" value="ECO:0007669"/>
    <property type="project" value="InterPro"/>
</dbReference>
<evidence type="ECO:0000256" key="2">
    <source>
        <dbReference type="ARBA" id="ARBA00022679"/>
    </source>
</evidence>
<keyword evidence="4" id="KW-0693">Viral RNA replication</keyword>
<dbReference type="InterPro" id="IPR043502">
    <property type="entry name" value="DNA/RNA_pol_sf"/>
</dbReference>
<protein>
    <submittedName>
        <fullName evidence="6">Polyprotein</fullName>
    </submittedName>
</protein>
<keyword evidence="1" id="KW-0696">RNA-directed RNA polymerase</keyword>
<organism evidence="6">
    <name type="scientific">Diuris pendunculata cryptic virus</name>
    <dbReference type="NCBI Taxonomy" id="1198146"/>
    <lineage>
        <taxon>Viruses</taxon>
        <taxon>Riboviria</taxon>
        <taxon>Orthornavirae</taxon>
        <taxon>Pisuviricota</taxon>
        <taxon>Duplopiviricetes</taxon>
        <taxon>Durnavirales</taxon>
        <taxon>Partitiviridae</taxon>
    </lineage>
</organism>
<dbReference type="SUPFAM" id="SSF56672">
    <property type="entry name" value="DNA/RNA polymerases"/>
    <property type="match status" value="1"/>
</dbReference>
<evidence type="ECO:0000256" key="3">
    <source>
        <dbReference type="ARBA" id="ARBA00022695"/>
    </source>
</evidence>
<dbReference type="GO" id="GO:0003968">
    <property type="term" value="F:RNA-directed RNA polymerase activity"/>
    <property type="evidence" value="ECO:0007669"/>
    <property type="project" value="UniProtKB-KW"/>
</dbReference>
<feature type="domain" description="RNA-directed RNA polymerase C-terminal" evidence="5">
    <location>
        <begin position="235"/>
        <end position="545"/>
    </location>
</feature>
<proteinExistence type="predicted"/>
<evidence type="ECO:0000256" key="1">
    <source>
        <dbReference type="ARBA" id="ARBA00022484"/>
    </source>
</evidence>
<keyword evidence="2" id="KW-0808">Transferase</keyword>
<evidence type="ECO:0000313" key="6">
    <source>
        <dbReference type="EMBL" id="AFQ95555.1"/>
    </source>
</evidence>
<evidence type="ECO:0000256" key="4">
    <source>
        <dbReference type="ARBA" id="ARBA00022953"/>
    </source>
</evidence>
<keyword evidence="3" id="KW-0548">Nucleotidyltransferase</keyword>
<reference evidence="6" key="1">
    <citation type="journal article" date="2013" name="Virus Res.">
        <title>Exotic and indigenous viruses infect wild populations and captive collections of temperate terrestrial orchids (Diuris species) in Australia.</title>
        <authorList>
            <person name="Wylie S.J."/>
            <person name="Li H."/>
            <person name="Dixon K.W."/>
            <person name="Richards H."/>
            <person name="Jones M.G."/>
        </authorList>
    </citation>
    <scope>NUCLEOTIDE SEQUENCE</scope>
    <source>
        <strain evidence="6">SW3.3</strain>
    </source>
</reference>
<sequence length="621" mass="73050">MEYLIADFSRITHFFRDTTNLTYSGTYHFHPRHPEVNLNAYEAHQRVLRSLMDTHLFPHEIQLITDELRRSDMTIEAILADFFANDVEYHEIPFDSHIEYGIKCMLDAFRPPKRCRPVHLLDVQHHYPYKWQVNAEPPFSTDTYFLDNLPTYRDFWNERTSSFDKYVDPEELNRRLRHRNIENLLDTKTPAKFGFLKNTVFSWTRRWHHIIKDGFTDTTGLTSDAYLRDRFIFPMLLHTKTAIVKKLDPNKMRTIWGVSKPWIIAETMLYWEYIAYVKQNTGATPMLWGYETFTGGWLRLNAALYTSHVRFSFLTLDWKRFDKKAYFPLIYKILLGVRDFLDFDNGYAPTVDYPDTKSTWTPHKSQRLQNLWLWTIENLFNAPIVLPDGRMYKRRFAGIPSGLFITQLLDSWYNYTMLASLLSALSMNPKSCIIKVQGDDSIIRLGTLIPPSQHEAFLLKLHALADFYFKASLSLDKSEVRNSLDGCEILSYRHIRGIPYRDEITMLSQFYHTKARNPTPEIAMAQAAGFAYASCGHHRRVYNYLESVYNHYAVQGYTPNRAGLSLVFGNSPDLILPHFELDHFPTISEIQHYYTSSVYRNESQMSKIWPLDHFLYPPAET</sequence>
<evidence type="ECO:0000259" key="5">
    <source>
        <dbReference type="Pfam" id="PF00680"/>
    </source>
</evidence>
<dbReference type="Pfam" id="PF00680">
    <property type="entry name" value="RdRP_1"/>
    <property type="match status" value="1"/>
</dbReference>
<dbReference type="EMBL" id="JX156424">
    <property type="protein sequence ID" value="AFQ95555.1"/>
    <property type="molecule type" value="Genomic_RNA"/>
</dbReference>
<dbReference type="GO" id="GO:0003723">
    <property type="term" value="F:RNA binding"/>
    <property type="evidence" value="ECO:0007669"/>
    <property type="project" value="InterPro"/>
</dbReference>
<accession>M1FFU5</accession>